<dbReference type="AlphaFoldDB" id="A0A915Q427"/>
<feature type="region of interest" description="Disordered" evidence="1">
    <location>
        <begin position="1"/>
        <end position="34"/>
    </location>
</feature>
<evidence type="ECO:0000313" key="3">
    <source>
        <dbReference type="WBParaSite" id="sdigi.contig905.g9977.t1"/>
    </source>
</evidence>
<sequence>MMKTKTEAELVRLPEDDDGEENDEMPEESDVVEPEGTFRELVLRWSTIKVLVLATQEMLIMTQPEGFHPANVAELLEQLRKKLQVPQAEPYTTVRREEYANID</sequence>
<name>A0A915Q427_9BILA</name>
<protein>
    <submittedName>
        <fullName evidence="3">Uncharacterized protein</fullName>
    </submittedName>
</protein>
<dbReference type="WBParaSite" id="sdigi.contig905.g9977.t1">
    <property type="protein sequence ID" value="sdigi.contig905.g9977.t1"/>
    <property type="gene ID" value="sdigi.contig905.g9977"/>
</dbReference>
<feature type="compositionally biased region" description="Basic and acidic residues" evidence="1">
    <location>
        <begin position="1"/>
        <end position="14"/>
    </location>
</feature>
<proteinExistence type="predicted"/>
<dbReference type="Proteomes" id="UP000887581">
    <property type="component" value="Unplaced"/>
</dbReference>
<organism evidence="2 3">
    <name type="scientific">Setaria digitata</name>
    <dbReference type="NCBI Taxonomy" id="48799"/>
    <lineage>
        <taxon>Eukaryota</taxon>
        <taxon>Metazoa</taxon>
        <taxon>Ecdysozoa</taxon>
        <taxon>Nematoda</taxon>
        <taxon>Chromadorea</taxon>
        <taxon>Rhabditida</taxon>
        <taxon>Spirurina</taxon>
        <taxon>Spiruromorpha</taxon>
        <taxon>Filarioidea</taxon>
        <taxon>Setariidae</taxon>
        <taxon>Setaria</taxon>
    </lineage>
</organism>
<accession>A0A915Q427</accession>
<reference evidence="3" key="1">
    <citation type="submission" date="2022-11" db="UniProtKB">
        <authorList>
            <consortium name="WormBaseParasite"/>
        </authorList>
    </citation>
    <scope>IDENTIFICATION</scope>
</reference>
<evidence type="ECO:0000313" key="2">
    <source>
        <dbReference type="Proteomes" id="UP000887581"/>
    </source>
</evidence>
<keyword evidence="2" id="KW-1185">Reference proteome</keyword>
<evidence type="ECO:0000256" key="1">
    <source>
        <dbReference type="SAM" id="MobiDB-lite"/>
    </source>
</evidence>
<feature type="compositionally biased region" description="Acidic residues" evidence="1">
    <location>
        <begin position="15"/>
        <end position="33"/>
    </location>
</feature>